<dbReference type="InterPro" id="IPR054696">
    <property type="entry name" value="GTP-eEF1A_C"/>
</dbReference>
<evidence type="ECO:0000313" key="4">
    <source>
        <dbReference type="EMBL" id="AFK63067.1"/>
    </source>
</evidence>
<protein>
    <recommendedName>
        <fullName evidence="3">GTP-eEF1A C-terminal domain-containing protein</fullName>
    </recommendedName>
</protein>
<dbReference type="GO" id="GO:0005525">
    <property type="term" value="F:GTP binding"/>
    <property type="evidence" value="ECO:0007669"/>
    <property type="project" value="UniProtKB-KW"/>
</dbReference>
<dbReference type="SUPFAM" id="SSF50465">
    <property type="entry name" value="EF-Tu/eEF-1alpha/eIF2-gamma C-terminal domain"/>
    <property type="match status" value="1"/>
</dbReference>
<name>I3UDH9_ADVKW</name>
<dbReference type="Gene3D" id="2.40.30.10">
    <property type="entry name" value="Translation factors"/>
    <property type="match status" value="1"/>
</dbReference>
<reference evidence="4 5" key="1">
    <citation type="journal article" date="2011" name="J. Bacteriol.">
        <title>Whole-genome shotgun sequencing of the sulfur-oxidizing chemoautotroph Tetrathiobacter kashmirensis.</title>
        <authorList>
            <person name="Ghosh W."/>
            <person name="George A."/>
            <person name="Agarwal A."/>
            <person name="Raj P."/>
            <person name="Alam M."/>
            <person name="Pyne P."/>
            <person name="Das Gupta S.K."/>
        </authorList>
    </citation>
    <scope>NUCLEOTIDE SEQUENCE [LARGE SCALE GENOMIC DNA]</scope>
    <source>
        <strain evidence="4 5">WT001</strain>
    </source>
</reference>
<accession>I3UDH9</accession>
<keyword evidence="2" id="KW-0342">GTP-binding</keyword>
<evidence type="ECO:0000256" key="1">
    <source>
        <dbReference type="ARBA" id="ARBA00022741"/>
    </source>
</evidence>
<dbReference type="HOGENOM" id="CLU_3339038_0_0_4"/>
<dbReference type="EMBL" id="CP003555">
    <property type="protein sequence ID" value="AFK63067.1"/>
    <property type="molecule type" value="Genomic_DNA"/>
</dbReference>
<dbReference type="AlphaFoldDB" id="I3UDH9"/>
<reference evidence="5" key="2">
    <citation type="journal article" date="2013" name="PLoS ONE">
        <title>Genome implosion elicits host-confinement in Alcaligenaceae: evidence from the comparative genomics of Tetrathiobacter kashmirensis, a pathogen in the making.</title>
        <authorList>
            <person name="Ghosh W."/>
            <person name="Alam M."/>
            <person name="Roy C."/>
            <person name="Pyne P."/>
            <person name="George A."/>
            <person name="Chakraborty R."/>
            <person name="Majumder S."/>
            <person name="Agarwal A."/>
            <person name="Chakraborty S."/>
            <person name="Majumdar S."/>
            <person name="Gupta S.K."/>
        </authorList>
    </citation>
    <scope>NUCLEOTIDE SEQUENCE [LARGE SCALE GENOMIC DNA]</scope>
    <source>
        <strain evidence="5">WT001</strain>
    </source>
</reference>
<dbReference type="Pfam" id="PF22594">
    <property type="entry name" value="GTP-eEF1A_C"/>
    <property type="match status" value="1"/>
</dbReference>
<evidence type="ECO:0000259" key="3">
    <source>
        <dbReference type="Pfam" id="PF22594"/>
    </source>
</evidence>
<dbReference type="InterPro" id="IPR009001">
    <property type="entry name" value="Transl_elong_EF1A/Init_IF2_C"/>
</dbReference>
<evidence type="ECO:0000313" key="5">
    <source>
        <dbReference type="Proteomes" id="UP000005267"/>
    </source>
</evidence>
<organism evidence="4 5">
    <name type="scientific">Advenella kashmirensis (strain DSM 17095 / LMG 22695 / WT001)</name>
    <name type="common">Tetrathiobacter kashmirensis</name>
    <dbReference type="NCBI Taxonomy" id="1036672"/>
    <lineage>
        <taxon>Bacteria</taxon>
        <taxon>Pseudomonadati</taxon>
        <taxon>Pseudomonadota</taxon>
        <taxon>Betaproteobacteria</taxon>
        <taxon>Burkholderiales</taxon>
        <taxon>Alcaligenaceae</taxon>
    </lineage>
</organism>
<gene>
    <name evidence="4" type="ordered locus">TKWG_15265</name>
</gene>
<feature type="domain" description="GTP-eEF1A C-terminal" evidence="3">
    <location>
        <begin position="3"/>
        <end position="31"/>
    </location>
</feature>
<sequence>MSDSYDENAVTGSFILIDEVSNNTVAAGIIKAVAKTA</sequence>
<evidence type="ECO:0000256" key="2">
    <source>
        <dbReference type="ARBA" id="ARBA00023134"/>
    </source>
</evidence>
<dbReference type="STRING" id="1036672.TKWG_15265"/>
<keyword evidence="5" id="KW-1185">Reference proteome</keyword>
<keyword evidence="1" id="KW-0547">Nucleotide-binding</keyword>
<proteinExistence type="predicted"/>
<dbReference type="KEGG" id="aka:TKWG_15265"/>
<dbReference type="Proteomes" id="UP000005267">
    <property type="component" value="Chromosome"/>
</dbReference>